<accession>A0A653C847</accession>
<dbReference type="Proteomes" id="UP000410492">
    <property type="component" value="Unassembled WGS sequence"/>
</dbReference>
<organism evidence="2 3">
    <name type="scientific">Callosobruchus maculatus</name>
    <name type="common">Southern cowpea weevil</name>
    <name type="synonym">Pulse bruchid</name>
    <dbReference type="NCBI Taxonomy" id="64391"/>
    <lineage>
        <taxon>Eukaryota</taxon>
        <taxon>Metazoa</taxon>
        <taxon>Ecdysozoa</taxon>
        <taxon>Arthropoda</taxon>
        <taxon>Hexapoda</taxon>
        <taxon>Insecta</taxon>
        <taxon>Pterygota</taxon>
        <taxon>Neoptera</taxon>
        <taxon>Endopterygota</taxon>
        <taxon>Coleoptera</taxon>
        <taxon>Polyphaga</taxon>
        <taxon>Cucujiformia</taxon>
        <taxon>Chrysomeloidea</taxon>
        <taxon>Chrysomelidae</taxon>
        <taxon>Bruchinae</taxon>
        <taxon>Bruchini</taxon>
        <taxon>Callosobruchus</taxon>
    </lineage>
</organism>
<keyword evidence="3" id="KW-1185">Reference proteome</keyword>
<evidence type="ECO:0000256" key="1">
    <source>
        <dbReference type="SAM" id="MobiDB-lite"/>
    </source>
</evidence>
<proteinExistence type="predicted"/>
<gene>
    <name evidence="2" type="ORF">CALMAC_LOCUS7012</name>
</gene>
<dbReference type="EMBL" id="CAACVG010007188">
    <property type="protein sequence ID" value="VEN44077.1"/>
    <property type="molecule type" value="Genomic_DNA"/>
</dbReference>
<evidence type="ECO:0000313" key="2">
    <source>
        <dbReference type="EMBL" id="VEN44077.1"/>
    </source>
</evidence>
<protein>
    <submittedName>
        <fullName evidence="2">Uncharacterized protein</fullName>
    </submittedName>
</protein>
<reference evidence="2 3" key="1">
    <citation type="submission" date="2019-01" db="EMBL/GenBank/DDBJ databases">
        <authorList>
            <person name="Sayadi A."/>
        </authorList>
    </citation>
    <scope>NUCLEOTIDE SEQUENCE [LARGE SCALE GENOMIC DNA]</scope>
</reference>
<evidence type="ECO:0000313" key="3">
    <source>
        <dbReference type="Proteomes" id="UP000410492"/>
    </source>
</evidence>
<dbReference type="EMBL" id="CAACVG010007188">
    <property type="protein sequence ID" value="VEN44075.1"/>
    <property type="molecule type" value="Genomic_DNA"/>
</dbReference>
<feature type="region of interest" description="Disordered" evidence="1">
    <location>
        <begin position="1"/>
        <end position="44"/>
    </location>
</feature>
<name>A0A653C847_CALMS</name>
<dbReference type="AlphaFoldDB" id="A0A653C847"/>
<dbReference type="EMBL" id="CAACVG010007188">
    <property type="protein sequence ID" value="VEN44076.1"/>
    <property type="molecule type" value="Genomic_DNA"/>
</dbReference>
<sequence length="57" mass="5829">MHYKIAGEGPGKYDPPPIHADDGPEVNRQAPPPEKSPQPNQNISADALASLAGGGLG</sequence>